<dbReference type="Pfam" id="PF00664">
    <property type="entry name" value="ABC_membrane"/>
    <property type="match status" value="1"/>
</dbReference>
<evidence type="ECO:0000256" key="7">
    <source>
        <dbReference type="ARBA" id="ARBA00022840"/>
    </source>
</evidence>
<keyword evidence="9 11" id="KW-0472">Membrane</keyword>
<dbReference type="InterPro" id="IPR003439">
    <property type="entry name" value="ABC_transporter-like_ATP-bd"/>
</dbReference>
<feature type="domain" description="ABC transmembrane type-1" evidence="13">
    <location>
        <begin position="30"/>
        <end position="308"/>
    </location>
</feature>
<evidence type="ECO:0000313" key="14">
    <source>
        <dbReference type="EMBL" id="XDV67427.1"/>
    </source>
</evidence>
<dbReference type="RefSeq" id="WP_136222365.1">
    <property type="nucleotide sequence ID" value="NZ_CP165727.1"/>
</dbReference>
<feature type="domain" description="ABC transporter" evidence="12">
    <location>
        <begin position="339"/>
        <end position="573"/>
    </location>
</feature>
<keyword evidence="7 14" id="KW-0067">ATP-binding</keyword>
<dbReference type="Pfam" id="PF00005">
    <property type="entry name" value="ABC_tran"/>
    <property type="match status" value="1"/>
</dbReference>
<keyword evidence="3" id="KW-1003">Cell membrane</keyword>
<evidence type="ECO:0000256" key="9">
    <source>
        <dbReference type="ARBA" id="ARBA00023136"/>
    </source>
</evidence>
<comment type="subcellular location">
    <subcellularLocation>
        <location evidence="1">Cell membrane</location>
        <topology evidence="1">Multi-pass membrane protein</topology>
    </subcellularLocation>
</comment>
<evidence type="ECO:0000256" key="1">
    <source>
        <dbReference type="ARBA" id="ARBA00004651"/>
    </source>
</evidence>
<dbReference type="InterPro" id="IPR003593">
    <property type="entry name" value="AAA+_ATPase"/>
</dbReference>
<gene>
    <name evidence="14" type="ORF">AB5J51_33135</name>
</gene>
<name>A0AB39YBS9_9ACTN</name>
<evidence type="ECO:0000256" key="2">
    <source>
        <dbReference type="ARBA" id="ARBA00022448"/>
    </source>
</evidence>
<keyword evidence="4" id="KW-0997">Cell inner membrane</keyword>
<evidence type="ECO:0000256" key="11">
    <source>
        <dbReference type="SAM" id="Phobius"/>
    </source>
</evidence>
<dbReference type="GO" id="GO:0005886">
    <property type="term" value="C:plasma membrane"/>
    <property type="evidence" value="ECO:0007669"/>
    <property type="project" value="UniProtKB-SubCell"/>
</dbReference>
<organism evidence="14">
    <name type="scientific">Streptomyces sp. R33</name>
    <dbReference type="NCBI Taxonomy" id="3238629"/>
    <lineage>
        <taxon>Bacteria</taxon>
        <taxon>Bacillati</taxon>
        <taxon>Actinomycetota</taxon>
        <taxon>Actinomycetes</taxon>
        <taxon>Kitasatosporales</taxon>
        <taxon>Streptomycetaceae</taxon>
        <taxon>Streptomyces</taxon>
    </lineage>
</organism>
<dbReference type="SUPFAM" id="SSF90123">
    <property type="entry name" value="ABC transporter transmembrane region"/>
    <property type="match status" value="1"/>
</dbReference>
<evidence type="ECO:0000256" key="5">
    <source>
        <dbReference type="ARBA" id="ARBA00022692"/>
    </source>
</evidence>
<evidence type="ECO:0000259" key="12">
    <source>
        <dbReference type="PROSITE" id="PS50893"/>
    </source>
</evidence>
<dbReference type="SMART" id="SM00382">
    <property type="entry name" value="AAA"/>
    <property type="match status" value="1"/>
</dbReference>
<evidence type="ECO:0000259" key="13">
    <source>
        <dbReference type="PROSITE" id="PS50929"/>
    </source>
</evidence>
<accession>A0AB39YBS9</accession>
<dbReference type="GO" id="GO:0016887">
    <property type="term" value="F:ATP hydrolysis activity"/>
    <property type="evidence" value="ECO:0007669"/>
    <property type="project" value="InterPro"/>
</dbReference>
<dbReference type="GO" id="GO:0015421">
    <property type="term" value="F:ABC-type oligopeptide transporter activity"/>
    <property type="evidence" value="ECO:0007669"/>
    <property type="project" value="TreeGrafter"/>
</dbReference>
<dbReference type="FunFam" id="3.40.50.300:FF:001001">
    <property type="entry name" value="Multidrug ABC transporter ATP-binding protein"/>
    <property type="match status" value="1"/>
</dbReference>
<dbReference type="CDD" id="cd07346">
    <property type="entry name" value="ABC_6TM_exporters"/>
    <property type="match status" value="1"/>
</dbReference>
<feature type="transmembrane region" description="Helical" evidence="11">
    <location>
        <begin position="63"/>
        <end position="80"/>
    </location>
</feature>
<keyword evidence="6" id="KW-0547">Nucleotide-binding</keyword>
<protein>
    <submittedName>
        <fullName evidence="14">ABC transporter ATP-binding protein</fullName>
    </submittedName>
</protein>
<keyword evidence="2" id="KW-0813">Transport</keyword>
<dbReference type="InterPro" id="IPR039421">
    <property type="entry name" value="Type_1_exporter"/>
</dbReference>
<feature type="transmembrane region" description="Helical" evidence="11">
    <location>
        <begin position="30"/>
        <end position="51"/>
    </location>
</feature>
<reference evidence="14" key="1">
    <citation type="submission" date="2024-08" db="EMBL/GenBank/DDBJ databases">
        <authorList>
            <person name="Yu S.T."/>
        </authorList>
    </citation>
    <scope>NUCLEOTIDE SEQUENCE</scope>
    <source>
        <strain evidence="14">R33</strain>
    </source>
</reference>
<dbReference type="EMBL" id="CP165727">
    <property type="protein sequence ID" value="XDV67427.1"/>
    <property type="molecule type" value="Genomic_DNA"/>
</dbReference>
<evidence type="ECO:0000256" key="8">
    <source>
        <dbReference type="ARBA" id="ARBA00022989"/>
    </source>
</evidence>
<evidence type="ECO:0000256" key="3">
    <source>
        <dbReference type="ARBA" id="ARBA00022475"/>
    </source>
</evidence>
<feature type="transmembrane region" description="Helical" evidence="11">
    <location>
        <begin position="146"/>
        <end position="179"/>
    </location>
</feature>
<dbReference type="PROSITE" id="PS50929">
    <property type="entry name" value="ABC_TM1F"/>
    <property type="match status" value="1"/>
</dbReference>
<dbReference type="InterPro" id="IPR011527">
    <property type="entry name" value="ABC1_TM_dom"/>
</dbReference>
<evidence type="ECO:0000256" key="4">
    <source>
        <dbReference type="ARBA" id="ARBA00022519"/>
    </source>
</evidence>
<dbReference type="InterPro" id="IPR036640">
    <property type="entry name" value="ABC1_TM_sf"/>
</dbReference>
<keyword evidence="5 11" id="KW-0812">Transmembrane</keyword>
<dbReference type="Gene3D" id="3.40.50.300">
    <property type="entry name" value="P-loop containing nucleotide triphosphate hydrolases"/>
    <property type="match status" value="1"/>
</dbReference>
<proteinExistence type="predicted"/>
<dbReference type="GO" id="GO:0005524">
    <property type="term" value="F:ATP binding"/>
    <property type="evidence" value="ECO:0007669"/>
    <property type="project" value="UniProtKB-KW"/>
</dbReference>
<dbReference type="PROSITE" id="PS50893">
    <property type="entry name" value="ABC_TRANSPORTER_2"/>
    <property type="match status" value="1"/>
</dbReference>
<dbReference type="PANTHER" id="PTHR43394">
    <property type="entry name" value="ATP-DEPENDENT PERMEASE MDL1, MITOCHONDRIAL"/>
    <property type="match status" value="1"/>
</dbReference>
<dbReference type="Gene3D" id="1.20.1560.10">
    <property type="entry name" value="ABC transporter type 1, transmembrane domain"/>
    <property type="match status" value="1"/>
</dbReference>
<evidence type="ECO:0000256" key="6">
    <source>
        <dbReference type="ARBA" id="ARBA00022741"/>
    </source>
</evidence>
<dbReference type="InterPro" id="IPR027417">
    <property type="entry name" value="P-loop_NTPase"/>
</dbReference>
<evidence type="ECO:0000256" key="10">
    <source>
        <dbReference type="SAM" id="MobiDB-lite"/>
    </source>
</evidence>
<feature type="region of interest" description="Disordered" evidence="10">
    <location>
        <begin position="576"/>
        <end position="597"/>
    </location>
</feature>
<sequence length="597" mass="63549">MSLPVADAKTVRRHVRGLVRSHTGLLTRTVLWFVLATVCGLVVPALLGRLVGQVEKGITTDQVDFTVLTIAGLLLLQGVFTRTARLQGARLGELVLADIREGFVRRVLTLPLHTVEKAGAGDLLTRSTRDVDALSNAVRMGAPSILVASLSVVLTLVALVVTSPIMVLPCLIAVPLIVWSTRWYLARARDAYLAEAAGYSDLAQGLSETVTGARTVEALHRSGPRIRRTDEDVERANGAERRTLFLRSVWFPLMDFGYVLPVAATLLFGGLFYIEGWVSLGEVTAATLYTRAVIDPLDELLGWLEELQVGDASLARLIGIEAGAGPESDSGRRPEGDRLAADGIAYAYRAGHDVIEDVSLSVGSGERIAIVGPSGAGKSTLGRILAGIHEPRTGSVTLGGVPVHELPLEELRRNVALVTQEHHVFLGTVRENVALAAPDATDEQVTAALAAVAAEEWVQALPNGLDTELGTDENPVSPGQAQQLALARLVLADPHTLVLDEATSLLDPRAARDLERSLAGVLRGRTVIAIAHRLHTAHDADRVVVMEAGRITEQGAHDELVSAGGAYAGLWESWHGRGPSASSKSPVPSPSLDQSEH</sequence>
<keyword evidence="8 11" id="KW-1133">Transmembrane helix</keyword>
<feature type="transmembrane region" description="Helical" evidence="11">
    <location>
        <begin position="249"/>
        <end position="274"/>
    </location>
</feature>
<dbReference type="PANTHER" id="PTHR43394:SF1">
    <property type="entry name" value="ATP-BINDING CASSETTE SUB-FAMILY B MEMBER 10, MITOCHONDRIAL"/>
    <property type="match status" value="1"/>
</dbReference>
<dbReference type="SUPFAM" id="SSF52540">
    <property type="entry name" value="P-loop containing nucleoside triphosphate hydrolases"/>
    <property type="match status" value="1"/>
</dbReference>
<dbReference type="AlphaFoldDB" id="A0AB39YBS9"/>